<evidence type="ECO:0000256" key="1">
    <source>
        <dbReference type="ARBA" id="ARBA00009670"/>
    </source>
</evidence>
<dbReference type="Pfam" id="PF03109">
    <property type="entry name" value="ABC1"/>
    <property type="match status" value="1"/>
</dbReference>
<protein>
    <submittedName>
        <fullName evidence="4">ABC transporter</fullName>
    </submittedName>
</protein>
<dbReference type="KEGG" id="oih:OB1309"/>
<keyword evidence="2" id="KW-1133">Transmembrane helix</keyword>
<dbReference type="EMBL" id="BA000028">
    <property type="protein sequence ID" value="BAC13265.1"/>
    <property type="molecule type" value="Genomic_DNA"/>
</dbReference>
<gene>
    <name evidence="4" type="ordered locus">OB1309</name>
</gene>
<keyword evidence="2" id="KW-0472">Membrane</keyword>
<dbReference type="AlphaFoldDB" id="Q8ERJ3"/>
<dbReference type="CDD" id="cd05121">
    <property type="entry name" value="ABC1_ADCK3-like"/>
    <property type="match status" value="1"/>
</dbReference>
<evidence type="ECO:0000259" key="3">
    <source>
        <dbReference type="PROSITE" id="PS50011"/>
    </source>
</evidence>
<dbReference type="PANTHER" id="PTHR10566:SF113">
    <property type="entry name" value="PROTEIN ACTIVITY OF BC1 COMPLEX KINASE 7, CHLOROPLASTIC"/>
    <property type="match status" value="1"/>
</dbReference>
<evidence type="ECO:0000313" key="5">
    <source>
        <dbReference type="Proteomes" id="UP000000822"/>
    </source>
</evidence>
<dbReference type="SUPFAM" id="SSF56112">
    <property type="entry name" value="Protein kinase-like (PK-like)"/>
    <property type="match status" value="1"/>
</dbReference>
<name>Q8ERJ3_OCEIH</name>
<keyword evidence="5" id="KW-1185">Reference proteome</keyword>
<evidence type="ECO:0000256" key="2">
    <source>
        <dbReference type="SAM" id="Phobius"/>
    </source>
</evidence>
<dbReference type="PhylomeDB" id="Q8ERJ3"/>
<comment type="similarity">
    <text evidence="1">Belongs to the protein kinase superfamily. ADCK protein kinase family.</text>
</comment>
<dbReference type="OrthoDB" id="9795390at2"/>
<dbReference type="Proteomes" id="UP000000822">
    <property type="component" value="Chromosome"/>
</dbReference>
<accession>Q8ERJ3</accession>
<dbReference type="GO" id="GO:0005524">
    <property type="term" value="F:ATP binding"/>
    <property type="evidence" value="ECO:0007669"/>
    <property type="project" value="InterPro"/>
</dbReference>
<sequence length="551" mass="62991">MQRYREIVVAFSRNGFGYIVKELGLHKISSLPKRLFEQGDREVHNKTTGERIRLFLEELGPTFIKLGQIASTRQDLIPKDIIEELEKLQDQVAPFSFSDVKEIIDKELQEPIDVVFESFDEDPIAAASIGQVHYGVLRTGQEVAVKIQRPNLEEKVHTDLEILMNIAKLAESRLDWAKKYQLCAIIKEFSNSLTAELDYTLEGRNAHRIAQQFKKHDDVVVPNVYWDLTTEKVLTMEYIKGIKLDENTKLVREGYNPKLIAEKLIQKQFQQILIDGFFHADPHPGNVMVLPNHKILFMDFGMVGRLTATMKDHLSSLIVAIMRQNTKSIIKAIYRMGIVSEGVDADYMYADIDDLRDKYYDIPFSQVSIGEAINDLFRVATTHGIRIPTDLSLVGKSLLTLEGTVERLDPDISIVKIAEPFGKRLLREKYQPKKVADEVYQQAEDYKDLILDFPDHINHLYKVIRRGKLPLEISVSRVEAFLKKLDRISNRLSFSIVLLAFSIIMVGLIIGSALAGESSYLWSLPVIEIGFVVAIGMFLWLLYSIFRSGRF</sequence>
<feature type="domain" description="Protein kinase" evidence="3">
    <location>
        <begin position="118"/>
        <end position="451"/>
    </location>
</feature>
<feature type="transmembrane region" description="Helical" evidence="2">
    <location>
        <begin position="492"/>
        <end position="514"/>
    </location>
</feature>
<dbReference type="eggNOG" id="COG0661">
    <property type="taxonomic scope" value="Bacteria"/>
</dbReference>
<reference evidence="4 5" key="1">
    <citation type="journal article" date="2001" name="FEMS Microbiol. Lett.">
        <title>Oceanobacillus iheyensis gen. nov., sp. nov., a deep-sea extremely halotolerant and alkaliphilic species isolated from a depth of 1050 m on the Iheya Ridge.</title>
        <authorList>
            <person name="Lu J."/>
            <person name="Nogi Y."/>
            <person name="Takami H."/>
        </authorList>
    </citation>
    <scope>NUCLEOTIDE SEQUENCE [LARGE SCALE GENOMIC DNA]</scope>
    <source>
        <strain evidence="5">DSM 14371 / CIP 107618 / JCM 11309 / KCTC 3954 / HTE831</strain>
    </source>
</reference>
<proteinExistence type="inferred from homology"/>
<organism evidence="4 5">
    <name type="scientific">Oceanobacillus iheyensis (strain DSM 14371 / CIP 107618 / JCM 11309 / KCTC 3954 / HTE831)</name>
    <dbReference type="NCBI Taxonomy" id="221109"/>
    <lineage>
        <taxon>Bacteria</taxon>
        <taxon>Bacillati</taxon>
        <taxon>Bacillota</taxon>
        <taxon>Bacilli</taxon>
        <taxon>Bacillales</taxon>
        <taxon>Bacillaceae</taxon>
        <taxon>Oceanobacillus</taxon>
    </lineage>
</organism>
<dbReference type="InterPro" id="IPR050154">
    <property type="entry name" value="UbiB_kinase"/>
</dbReference>
<feature type="transmembrane region" description="Helical" evidence="2">
    <location>
        <begin position="520"/>
        <end position="543"/>
    </location>
</feature>
<dbReference type="InterPro" id="IPR011009">
    <property type="entry name" value="Kinase-like_dom_sf"/>
</dbReference>
<dbReference type="PANTHER" id="PTHR10566">
    <property type="entry name" value="CHAPERONE-ACTIVITY OF BC1 COMPLEX CABC1 -RELATED"/>
    <property type="match status" value="1"/>
</dbReference>
<dbReference type="RefSeq" id="WP_011065713.1">
    <property type="nucleotide sequence ID" value="NC_004193.1"/>
</dbReference>
<dbReference type="PROSITE" id="PS50011">
    <property type="entry name" value="PROTEIN_KINASE_DOM"/>
    <property type="match status" value="1"/>
</dbReference>
<dbReference type="HOGENOM" id="CLU_006533_0_2_9"/>
<dbReference type="GO" id="GO:0004672">
    <property type="term" value="F:protein kinase activity"/>
    <property type="evidence" value="ECO:0007669"/>
    <property type="project" value="InterPro"/>
</dbReference>
<dbReference type="InterPro" id="IPR000719">
    <property type="entry name" value="Prot_kinase_dom"/>
</dbReference>
<evidence type="ECO:0000313" key="4">
    <source>
        <dbReference type="EMBL" id="BAC13265.1"/>
    </source>
</evidence>
<dbReference type="InterPro" id="IPR004147">
    <property type="entry name" value="ABC1_dom"/>
</dbReference>
<keyword evidence="2" id="KW-0812">Transmembrane</keyword>
<dbReference type="STRING" id="221109.gene:10733549"/>
<reference evidence="4 5" key="2">
    <citation type="journal article" date="2002" name="Nucleic Acids Res.">
        <title>Genome sequence of Oceanobacillus iheyensis isolated from the Iheya Ridge and its unexpected adaptive capabilities to extreme environments.</title>
        <authorList>
            <person name="Takami H."/>
            <person name="Takaki Y."/>
            <person name="Uchiyama I."/>
        </authorList>
    </citation>
    <scope>NUCLEOTIDE SEQUENCE [LARGE SCALE GENOMIC DNA]</scope>
    <source>
        <strain evidence="5">DSM 14371 / CIP 107618 / JCM 11309 / KCTC 3954 / HTE831</strain>
    </source>
</reference>